<reference evidence="2 3" key="1">
    <citation type="submission" date="2024-11" db="EMBL/GenBank/DDBJ databases">
        <title>A near-complete genome assembly of Cinchona calisaya.</title>
        <authorList>
            <person name="Lian D.C."/>
            <person name="Zhao X.W."/>
            <person name="Wei L."/>
        </authorList>
    </citation>
    <scope>NUCLEOTIDE SEQUENCE [LARGE SCALE GENOMIC DNA]</scope>
    <source>
        <tissue evidence="2">Nenye</tissue>
    </source>
</reference>
<sequence>MLTIEVNEHIRCIMEKDSQHFITESDCIVVKITKLNDARSHLRVEYQEEMHNTVTMAYLLLTLLKTFNGSSLASYFLMASIVWFQVVRLILGENSVDFLYKRGKEEGGTDEGRRIHSFAFVLDLMWLGDAFGNKLGEGPKDSQEKSFVRVNEDSGSIA</sequence>
<accession>A0ABD3ASQ6</accession>
<gene>
    <name evidence="2" type="ORF">ACH5RR_002703</name>
</gene>
<evidence type="ECO:0000313" key="2">
    <source>
        <dbReference type="EMBL" id="KAL3534242.1"/>
    </source>
</evidence>
<dbReference type="AlphaFoldDB" id="A0ABD3ASQ6"/>
<proteinExistence type="predicted"/>
<comment type="caution">
    <text evidence="2">The sequence shown here is derived from an EMBL/GenBank/DDBJ whole genome shotgun (WGS) entry which is preliminary data.</text>
</comment>
<dbReference type="Proteomes" id="UP001630127">
    <property type="component" value="Unassembled WGS sequence"/>
</dbReference>
<protein>
    <submittedName>
        <fullName evidence="2">Uncharacterized protein</fullName>
    </submittedName>
</protein>
<feature type="compositionally biased region" description="Basic and acidic residues" evidence="1">
    <location>
        <begin position="137"/>
        <end position="152"/>
    </location>
</feature>
<organism evidence="2 3">
    <name type="scientific">Cinchona calisaya</name>
    <dbReference type="NCBI Taxonomy" id="153742"/>
    <lineage>
        <taxon>Eukaryota</taxon>
        <taxon>Viridiplantae</taxon>
        <taxon>Streptophyta</taxon>
        <taxon>Embryophyta</taxon>
        <taxon>Tracheophyta</taxon>
        <taxon>Spermatophyta</taxon>
        <taxon>Magnoliopsida</taxon>
        <taxon>eudicotyledons</taxon>
        <taxon>Gunneridae</taxon>
        <taxon>Pentapetalae</taxon>
        <taxon>asterids</taxon>
        <taxon>lamiids</taxon>
        <taxon>Gentianales</taxon>
        <taxon>Rubiaceae</taxon>
        <taxon>Cinchonoideae</taxon>
        <taxon>Cinchoneae</taxon>
        <taxon>Cinchona</taxon>
    </lineage>
</organism>
<evidence type="ECO:0000256" key="1">
    <source>
        <dbReference type="SAM" id="MobiDB-lite"/>
    </source>
</evidence>
<feature type="region of interest" description="Disordered" evidence="1">
    <location>
        <begin position="137"/>
        <end position="158"/>
    </location>
</feature>
<evidence type="ECO:0000313" key="3">
    <source>
        <dbReference type="Proteomes" id="UP001630127"/>
    </source>
</evidence>
<keyword evidence="3" id="KW-1185">Reference proteome</keyword>
<dbReference type="EMBL" id="JBJUIK010000002">
    <property type="protein sequence ID" value="KAL3534242.1"/>
    <property type="molecule type" value="Genomic_DNA"/>
</dbReference>
<name>A0ABD3ASQ6_9GENT</name>